<dbReference type="InterPro" id="IPR017850">
    <property type="entry name" value="Alkaline_phosphatase_core_sf"/>
</dbReference>
<dbReference type="RefSeq" id="WP_078928726.1">
    <property type="nucleotide sequence ID" value="NZ_FUXX01000018.1"/>
</dbReference>
<evidence type="ECO:0000256" key="2">
    <source>
        <dbReference type="ARBA" id="ARBA00022475"/>
    </source>
</evidence>
<feature type="transmembrane region" description="Helical" evidence="6">
    <location>
        <begin position="145"/>
        <end position="165"/>
    </location>
</feature>
<evidence type="ECO:0000256" key="4">
    <source>
        <dbReference type="ARBA" id="ARBA00022989"/>
    </source>
</evidence>
<dbReference type="Proteomes" id="UP000242432">
    <property type="component" value="Unassembled WGS sequence"/>
</dbReference>
<evidence type="ECO:0000259" key="7">
    <source>
        <dbReference type="Pfam" id="PF00884"/>
    </source>
</evidence>
<feature type="transmembrane region" description="Helical" evidence="6">
    <location>
        <begin position="105"/>
        <end position="133"/>
    </location>
</feature>
<dbReference type="EMBL" id="FUXX01000018">
    <property type="protein sequence ID" value="SKA62322.1"/>
    <property type="molecule type" value="Genomic_DNA"/>
</dbReference>
<feature type="transmembrane region" description="Helical" evidence="6">
    <location>
        <begin position="77"/>
        <end position="99"/>
    </location>
</feature>
<gene>
    <name evidence="8" type="ORF">SAMN02745213_01240</name>
</gene>
<feature type="domain" description="Sulfatase N-terminal" evidence="7">
    <location>
        <begin position="218"/>
        <end position="497"/>
    </location>
</feature>
<dbReference type="AlphaFoldDB" id="A0A1T4VBH9"/>
<name>A0A1T4VBH9_9GAMM</name>
<evidence type="ECO:0000256" key="5">
    <source>
        <dbReference type="ARBA" id="ARBA00023136"/>
    </source>
</evidence>
<keyword evidence="9" id="KW-1185">Reference proteome</keyword>
<dbReference type="InterPro" id="IPR050448">
    <property type="entry name" value="OpgB/LTA_synthase_biosynth"/>
</dbReference>
<keyword evidence="2" id="KW-1003">Cell membrane</keyword>
<keyword evidence="4 6" id="KW-1133">Transmembrane helix</keyword>
<feature type="transmembrane region" description="Helical" evidence="6">
    <location>
        <begin position="48"/>
        <end position="65"/>
    </location>
</feature>
<accession>A0A1T4VBH9</accession>
<keyword evidence="8" id="KW-0808">Transferase</keyword>
<dbReference type="PANTHER" id="PTHR47371">
    <property type="entry name" value="LIPOTEICHOIC ACID SYNTHASE"/>
    <property type="match status" value="1"/>
</dbReference>
<keyword evidence="3 6" id="KW-0812">Transmembrane</keyword>
<dbReference type="GO" id="GO:0016740">
    <property type="term" value="F:transferase activity"/>
    <property type="evidence" value="ECO:0007669"/>
    <property type="project" value="UniProtKB-KW"/>
</dbReference>
<organism evidence="8 9">
    <name type="scientific">Succinivibrio dextrinosolvens DSM 3072</name>
    <dbReference type="NCBI Taxonomy" id="1123324"/>
    <lineage>
        <taxon>Bacteria</taxon>
        <taxon>Pseudomonadati</taxon>
        <taxon>Pseudomonadota</taxon>
        <taxon>Gammaproteobacteria</taxon>
        <taxon>Aeromonadales</taxon>
        <taxon>Succinivibrionaceae</taxon>
        <taxon>Succinivibrio</taxon>
    </lineage>
</organism>
<dbReference type="PANTHER" id="PTHR47371:SF3">
    <property type="entry name" value="PHOSPHOGLYCEROL TRANSFERASE I"/>
    <property type="match status" value="1"/>
</dbReference>
<reference evidence="9" key="1">
    <citation type="submission" date="2017-02" db="EMBL/GenBank/DDBJ databases">
        <authorList>
            <person name="Varghese N."/>
            <person name="Submissions S."/>
        </authorList>
    </citation>
    <scope>NUCLEOTIDE SEQUENCE [LARGE SCALE GENOMIC DNA]</scope>
    <source>
        <strain evidence="9">DSM 3072</strain>
    </source>
</reference>
<dbReference type="Pfam" id="PF00884">
    <property type="entry name" value="Sulfatase"/>
    <property type="match status" value="1"/>
</dbReference>
<protein>
    <submittedName>
        <fullName evidence="8">Phosphoglycerol transferase MdoB</fullName>
    </submittedName>
</protein>
<evidence type="ECO:0000313" key="8">
    <source>
        <dbReference type="EMBL" id="SKA62322.1"/>
    </source>
</evidence>
<sequence>MKIFESLRIRLLISMFIVILYFGIALDFSLSKLFISHVDEATSFSSDFKRLVIYFLLIFLSFIFLNKKYRFFVFPFYLVWTIQFLNFSNTGVFLSPLTIENLGEYSSIGLGLILKFVYLFILSLALFVYLLVVMPKIRLSWNWKISVSAFLFLTLFIFFSVRSSYPVAQFVNSFYIVYLNNYAEIERNNGEHFLKRFVNTFNAKGIENPINPKNEKLNLIIIFTEGLSDRVISEALTPNLYKLRQNSLYFENYYNHTAPTFRGLRGQLISGFVRAANSDVNTMSQRRLELTFKNSSESLPSIFNDNHYDTVFLGPHQSDDKLYLYMKVTGFRNIRSSNDFHTSNEHNSELTDHDIFNFLAEIIDEEMRNDNHFFISMYNGETHHGMIVKEHIYGDGVNDYFNKFHNFDFCLGKFIERFNESKVSDNTVLVITTDHSTYAVPLFEDSFRFKTNTRSLFVDKIPFIVYKKGVTVNPLIFNAHGRNSLCLAPTLLDLMGMDGIKHHFLGTSLFDENDSELEHLSIIGADSVETSENEYHDTKIREDHERLLKDFWGFSG</sequence>
<evidence type="ECO:0000256" key="3">
    <source>
        <dbReference type="ARBA" id="ARBA00022692"/>
    </source>
</evidence>
<evidence type="ECO:0000256" key="6">
    <source>
        <dbReference type="SAM" id="Phobius"/>
    </source>
</evidence>
<keyword evidence="5 6" id="KW-0472">Membrane</keyword>
<feature type="transmembrane region" description="Helical" evidence="6">
    <location>
        <begin position="7"/>
        <end position="28"/>
    </location>
</feature>
<evidence type="ECO:0000256" key="1">
    <source>
        <dbReference type="ARBA" id="ARBA00004651"/>
    </source>
</evidence>
<dbReference type="SUPFAM" id="SSF53649">
    <property type="entry name" value="Alkaline phosphatase-like"/>
    <property type="match status" value="1"/>
</dbReference>
<proteinExistence type="predicted"/>
<dbReference type="Gene3D" id="3.40.720.10">
    <property type="entry name" value="Alkaline Phosphatase, subunit A"/>
    <property type="match status" value="1"/>
</dbReference>
<evidence type="ECO:0000313" key="9">
    <source>
        <dbReference type="Proteomes" id="UP000242432"/>
    </source>
</evidence>
<dbReference type="GO" id="GO:0005886">
    <property type="term" value="C:plasma membrane"/>
    <property type="evidence" value="ECO:0007669"/>
    <property type="project" value="UniProtKB-SubCell"/>
</dbReference>
<comment type="subcellular location">
    <subcellularLocation>
        <location evidence="1">Cell membrane</location>
        <topology evidence="1">Multi-pass membrane protein</topology>
    </subcellularLocation>
</comment>
<dbReference type="InterPro" id="IPR000917">
    <property type="entry name" value="Sulfatase_N"/>
</dbReference>